<evidence type="ECO:0000256" key="2">
    <source>
        <dbReference type="SAM" id="Phobius"/>
    </source>
</evidence>
<organism evidence="3 4">
    <name type="scientific">Chaetomium fimeti</name>
    <dbReference type="NCBI Taxonomy" id="1854472"/>
    <lineage>
        <taxon>Eukaryota</taxon>
        <taxon>Fungi</taxon>
        <taxon>Dikarya</taxon>
        <taxon>Ascomycota</taxon>
        <taxon>Pezizomycotina</taxon>
        <taxon>Sordariomycetes</taxon>
        <taxon>Sordariomycetidae</taxon>
        <taxon>Sordariales</taxon>
        <taxon>Chaetomiaceae</taxon>
        <taxon>Chaetomium</taxon>
    </lineage>
</organism>
<accession>A0AAE0HK28</accession>
<keyword evidence="2" id="KW-1133">Transmembrane helix</keyword>
<feature type="region of interest" description="Disordered" evidence="1">
    <location>
        <begin position="91"/>
        <end position="173"/>
    </location>
</feature>
<protein>
    <submittedName>
        <fullName evidence="3">Uncharacterized protein</fullName>
    </submittedName>
</protein>
<dbReference type="EMBL" id="JAUEPN010000003">
    <property type="protein sequence ID" value="KAK3297960.1"/>
    <property type="molecule type" value="Genomic_DNA"/>
</dbReference>
<dbReference type="AlphaFoldDB" id="A0AAE0HK28"/>
<keyword evidence="2" id="KW-0472">Membrane</keyword>
<sequence length="173" mass="19229">MRRPQLGTRQTTRMYGSHWLLMLLGARPTLSSLCIPSLWMVPVSQNEFQLRMCPGVGPSVNVKTKPPGPEFSFRNSRPWTQCRPCGGQKFFRSRSARLMKETAGRPGRGTGGKNSPSRKSQTHPRLPAWGPRKEPPCLEGKEGSKHQAPLTKHVEGRQPPKPSKMEAAAGHAR</sequence>
<comment type="caution">
    <text evidence="3">The sequence shown here is derived from an EMBL/GenBank/DDBJ whole genome shotgun (WGS) entry which is preliminary data.</text>
</comment>
<name>A0AAE0HK28_9PEZI</name>
<dbReference type="GeneID" id="87835138"/>
<reference evidence="3" key="1">
    <citation type="journal article" date="2023" name="Mol. Phylogenet. Evol.">
        <title>Genome-scale phylogeny and comparative genomics of the fungal order Sordariales.</title>
        <authorList>
            <person name="Hensen N."/>
            <person name="Bonometti L."/>
            <person name="Westerberg I."/>
            <person name="Brannstrom I.O."/>
            <person name="Guillou S."/>
            <person name="Cros-Aarteil S."/>
            <person name="Calhoun S."/>
            <person name="Haridas S."/>
            <person name="Kuo A."/>
            <person name="Mondo S."/>
            <person name="Pangilinan J."/>
            <person name="Riley R."/>
            <person name="LaButti K."/>
            <person name="Andreopoulos B."/>
            <person name="Lipzen A."/>
            <person name="Chen C."/>
            <person name="Yan M."/>
            <person name="Daum C."/>
            <person name="Ng V."/>
            <person name="Clum A."/>
            <person name="Steindorff A."/>
            <person name="Ohm R.A."/>
            <person name="Martin F."/>
            <person name="Silar P."/>
            <person name="Natvig D.O."/>
            <person name="Lalanne C."/>
            <person name="Gautier V."/>
            <person name="Ament-Velasquez S.L."/>
            <person name="Kruys A."/>
            <person name="Hutchinson M.I."/>
            <person name="Powell A.J."/>
            <person name="Barry K."/>
            <person name="Miller A.N."/>
            <person name="Grigoriev I.V."/>
            <person name="Debuchy R."/>
            <person name="Gladieux P."/>
            <person name="Hiltunen Thoren M."/>
            <person name="Johannesson H."/>
        </authorList>
    </citation>
    <scope>NUCLEOTIDE SEQUENCE</scope>
    <source>
        <strain evidence="3">CBS 168.71</strain>
    </source>
</reference>
<proteinExistence type="predicted"/>
<feature type="compositionally biased region" description="Basic and acidic residues" evidence="1">
    <location>
        <begin position="131"/>
        <end position="145"/>
    </location>
</feature>
<dbReference type="RefSeq" id="XP_062661474.1">
    <property type="nucleotide sequence ID" value="XM_062798190.1"/>
</dbReference>
<gene>
    <name evidence="3" type="ORF">B0H64DRAFT_134784</name>
</gene>
<evidence type="ECO:0000313" key="4">
    <source>
        <dbReference type="Proteomes" id="UP001278766"/>
    </source>
</evidence>
<evidence type="ECO:0000256" key="1">
    <source>
        <dbReference type="SAM" id="MobiDB-lite"/>
    </source>
</evidence>
<reference evidence="3" key="2">
    <citation type="submission" date="2023-06" db="EMBL/GenBank/DDBJ databases">
        <authorList>
            <consortium name="Lawrence Berkeley National Laboratory"/>
            <person name="Haridas S."/>
            <person name="Hensen N."/>
            <person name="Bonometti L."/>
            <person name="Westerberg I."/>
            <person name="Brannstrom I.O."/>
            <person name="Guillou S."/>
            <person name="Cros-Aarteil S."/>
            <person name="Calhoun S."/>
            <person name="Kuo A."/>
            <person name="Mondo S."/>
            <person name="Pangilinan J."/>
            <person name="Riley R."/>
            <person name="Labutti K."/>
            <person name="Andreopoulos B."/>
            <person name="Lipzen A."/>
            <person name="Chen C."/>
            <person name="Yanf M."/>
            <person name="Daum C."/>
            <person name="Ng V."/>
            <person name="Clum A."/>
            <person name="Steindorff A."/>
            <person name="Ohm R."/>
            <person name="Martin F."/>
            <person name="Silar P."/>
            <person name="Natvig D."/>
            <person name="Lalanne C."/>
            <person name="Gautier V."/>
            <person name="Ament-Velasquez S.L."/>
            <person name="Kruys A."/>
            <person name="Hutchinson M.I."/>
            <person name="Powell A.J."/>
            <person name="Barry K."/>
            <person name="Miller A.N."/>
            <person name="Grigoriev I.V."/>
            <person name="Debuchy R."/>
            <person name="Gladieux P."/>
            <person name="Thoren M.H."/>
            <person name="Johannesson H."/>
        </authorList>
    </citation>
    <scope>NUCLEOTIDE SEQUENCE</scope>
    <source>
        <strain evidence="3">CBS 168.71</strain>
    </source>
</reference>
<evidence type="ECO:0000313" key="3">
    <source>
        <dbReference type="EMBL" id="KAK3297960.1"/>
    </source>
</evidence>
<keyword evidence="2" id="KW-0812">Transmembrane</keyword>
<dbReference type="Proteomes" id="UP001278766">
    <property type="component" value="Unassembled WGS sequence"/>
</dbReference>
<keyword evidence="4" id="KW-1185">Reference proteome</keyword>
<feature type="transmembrane region" description="Helical" evidence="2">
    <location>
        <begin position="20"/>
        <end position="41"/>
    </location>
</feature>